<dbReference type="PROSITE" id="PS50217">
    <property type="entry name" value="BZIP"/>
    <property type="match status" value="1"/>
</dbReference>
<proteinExistence type="inferred from homology"/>
<dbReference type="GO" id="GO:0035994">
    <property type="term" value="P:response to muscle stretch"/>
    <property type="evidence" value="ECO:0007669"/>
    <property type="project" value="Ensembl"/>
</dbReference>
<evidence type="ECO:0000256" key="5">
    <source>
        <dbReference type="SAM" id="Coils"/>
    </source>
</evidence>
<feature type="region of interest" description="Disordered" evidence="6">
    <location>
        <begin position="87"/>
        <end position="107"/>
    </location>
</feature>
<evidence type="ECO:0000259" key="7">
    <source>
        <dbReference type="PROSITE" id="PS50217"/>
    </source>
</evidence>
<reference evidence="8" key="2">
    <citation type="submission" date="2025-09" db="UniProtKB">
        <authorList>
            <consortium name="Ensembl"/>
        </authorList>
    </citation>
    <scope>IDENTIFICATION</scope>
</reference>
<dbReference type="FunFam" id="1.20.5.170:FF:000006">
    <property type="entry name" value="fos-related antigen 2 isoform X1"/>
    <property type="match status" value="1"/>
</dbReference>
<feature type="coiled-coil region" evidence="5">
    <location>
        <begin position="134"/>
        <end position="195"/>
    </location>
</feature>
<dbReference type="GO" id="GO:0061629">
    <property type="term" value="F:RNA polymerase II-specific DNA-binding transcription factor binding"/>
    <property type="evidence" value="ECO:0007669"/>
    <property type="project" value="Ensembl"/>
</dbReference>
<dbReference type="Pfam" id="PF00170">
    <property type="entry name" value="bZIP_1"/>
    <property type="match status" value="1"/>
</dbReference>
<comment type="similarity">
    <text evidence="1">Belongs to the bZIP family. Fos subfamily.</text>
</comment>
<dbReference type="GO" id="GO:0071277">
    <property type="term" value="P:cellular response to calcium ion"/>
    <property type="evidence" value="ECO:0007669"/>
    <property type="project" value="Ensembl"/>
</dbReference>
<dbReference type="GO" id="GO:0001221">
    <property type="term" value="F:transcription coregulator binding"/>
    <property type="evidence" value="ECO:0007669"/>
    <property type="project" value="Ensembl"/>
</dbReference>
<dbReference type="GO" id="GO:0005654">
    <property type="term" value="C:nucleoplasm"/>
    <property type="evidence" value="ECO:0007669"/>
    <property type="project" value="Ensembl"/>
</dbReference>
<evidence type="ECO:0000313" key="9">
    <source>
        <dbReference type="Proteomes" id="UP000694421"/>
    </source>
</evidence>
<evidence type="ECO:0000256" key="1">
    <source>
        <dbReference type="ARBA" id="ARBA00007619"/>
    </source>
</evidence>
<keyword evidence="2" id="KW-0238">DNA-binding</keyword>
<dbReference type="GO" id="GO:0030316">
    <property type="term" value="P:osteoclast differentiation"/>
    <property type="evidence" value="ECO:0007669"/>
    <property type="project" value="Ensembl"/>
</dbReference>
<dbReference type="GO" id="GO:1902895">
    <property type="term" value="P:positive regulation of miRNA transcription"/>
    <property type="evidence" value="ECO:0007669"/>
    <property type="project" value="Ensembl"/>
</dbReference>
<dbReference type="GO" id="GO:0007399">
    <property type="term" value="P:nervous system development"/>
    <property type="evidence" value="ECO:0007669"/>
    <property type="project" value="Ensembl"/>
</dbReference>
<name>A0A8D0C2B7_SALMN</name>
<dbReference type="Gene3D" id="1.20.5.170">
    <property type="match status" value="1"/>
</dbReference>
<reference evidence="8" key="1">
    <citation type="submission" date="2025-08" db="UniProtKB">
        <authorList>
            <consortium name="Ensembl"/>
        </authorList>
    </citation>
    <scope>IDENTIFICATION</scope>
</reference>
<dbReference type="GO" id="GO:0032993">
    <property type="term" value="C:protein-DNA complex"/>
    <property type="evidence" value="ECO:0007669"/>
    <property type="project" value="Ensembl"/>
</dbReference>
<dbReference type="GO" id="GO:0070412">
    <property type="term" value="F:R-SMAD binding"/>
    <property type="evidence" value="ECO:0007669"/>
    <property type="project" value="Ensembl"/>
</dbReference>
<dbReference type="PANTHER" id="PTHR23351:SF4">
    <property type="entry name" value="PROTEIN C-FOS"/>
    <property type="match status" value="1"/>
</dbReference>
<dbReference type="InterPro" id="IPR000837">
    <property type="entry name" value="AP-1"/>
</dbReference>
<dbReference type="OMA" id="NRTHPYG"/>
<dbReference type="PROSITE" id="PS00036">
    <property type="entry name" value="BZIP_BASIC"/>
    <property type="match status" value="1"/>
</dbReference>
<dbReference type="GO" id="GO:0035976">
    <property type="term" value="C:transcription factor AP-1 complex"/>
    <property type="evidence" value="ECO:0007669"/>
    <property type="project" value="Ensembl"/>
</dbReference>
<dbReference type="GO" id="GO:0045672">
    <property type="term" value="P:positive regulation of osteoclast differentiation"/>
    <property type="evidence" value="ECO:0007669"/>
    <property type="project" value="Ensembl"/>
</dbReference>
<dbReference type="PANTHER" id="PTHR23351">
    <property type="entry name" value="FOS TRANSCRIPTION FACTOR-RELATED"/>
    <property type="match status" value="1"/>
</dbReference>
<feature type="region of interest" description="Disordered" evidence="6">
    <location>
        <begin position="351"/>
        <end position="376"/>
    </location>
</feature>
<evidence type="ECO:0000256" key="2">
    <source>
        <dbReference type="ARBA" id="ARBA00023125"/>
    </source>
</evidence>
<protein>
    <recommendedName>
        <fullName evidence="3">Protein c-Fos</fullName>
    </recommendedName>
    <alternativeName>
        <fullName evidence="4">Cellular oncogene fos</fullName>
    </alternativeName>
</protein>
<dbReference type="GO" id="GO:0060395">
    <property type="term" value="P:SMAD protein signal transduction"/>
    <property type="evidence" value="ECO:0007669"/>
    <property type="project" value="Ensembl"/>
</dbReference>
<dbReference type="GO" id="GO:0009410">
    <property type="term" value="P:response to xenobiotic stimulus"/>
    <property type="evidence" value="ECO:0007669"/>
    <property type="project" value="Ensembl"/>
</dbReference>
<dbReference type="GO" id="GO:0007179">
    <property type="term" value="P:transforming growth factor beta receptor signaling pathway"/>
    <property type="evidence" value="ECO:0007669"/>
    <property type="project" value="Ensembl"/>
</dbReference>
<sequence>MMYQGFAADYEASSSRCSSASPAGDSLTYYPSPADSFSSMGSPVNAQDFCTDLAASSTSFVPTVTAISTSPDLQWMVQPALISSVAPSQSRNHPYGLPAHQSGAYSRPTGIVKATGSRGQSIGRRGKVEQLTPEEEEKRRIRRERNKMAAAKCRNRRRELTDTLQAETDQLEEEKSALQTEIANLLKEKEKLEFILAAHRPACKIPEELQFSEELAVSSLDLLGEAPEVSSPESEEAAFALPMLQQEASSRAEAAKASSGLELKAEPFDDFFPRSAAAATHHETPRSVPDMDLTGSSSFYPADWEPLAASAGNADLEPLCTPVVTCTPCASTYTSSFVFTYPETEAFPSCAAAHRKGSSSNEPSSDSLSSPTLLAL</sequence>
<keyword evidence="9" id="KW-1185">Reference proteome</keyword>
<evidence type="ECO:0000313" key="8">
    <source>
        <dbReference type="Ensembl" id="ENSSMRP00000016175.1"/>
    </source>
</evidence>
<dbReference type="GeneTree" id="ENSGT00940000159276"/>
<dbReference type="InterPro" id="IPR046347">
    <property type="entry name" value="bZIP_sf"/>
</dbReference>
<dbReference type="Ensembl" id="ENSSMRT00000018888.1">
    <property type="protein sequence ID" value="ENSSMRP00000016175.1"/>
    <property type="gene ID" value="ENSSMRG00000012578.1"/>
</dbReference>
<evidence type="ECO:0000256" key="3">
    <source>
        <dbReference type="ARBA" id="ARBA00029563"/>
    </source>
</evidence>
<dbReference type="PRINTS" id="PR00042">
    <property type="entry name" value="LEUZIPPRFOS"/>
</dbReference>
<dbReference type="GO" id="GO:0000979">
    <property type="term" value="F:RNA polymerase II core promoter sequence-specific DNA binding"/>
    <property type="evidence" value="ECO:0007669"/>
    <property type="project" value="Ensembl"/>
</dbReference>
<dbReference type="GO" id="GO:0001228">
    <property type="term" value="F:DNA-binding transcription activator activity, RNA polymerase II-specific"/>
    <property type="evidence" value="ECO:0007669"/>
    <property type="project" value="Ensembl"/>
</dbReference>
<keyword evidence="5" id="KW-0175">Coiled coil</keyword>
<dbReference type="GO" id="GO:0006366">
    <property type="term" value="P:transcription by RNA polymerase II"/>
    <property type="evidence" value="ECO:0007669"/>
    <property type="project" value="Ensembl"/>
</dbReference>
<feature type="compositionally biased region" description="Low complexity" evidence="6">
    <location>
        <begin position="358"/>
        <end position="370"/>
    </location>
</feature>
<dbReference type="AlphaFoldDB" id="A0A8D0C2B7"/>
<dbReference type="Proteomes" id="UP000694421">
    <property type="component" value="Unplaced"/>
</dbReference>
<dbReference type="InterPro" id="IPR004827">
    <property type="entry name" value="bZIP"/>
</dbReference>
<dbReference type="SMART" id="SM00338">
    <property type="entry name" value="BRLZ"/>
    <property type="match status" value="1"/>
</dbReference>
<dbReference type="GO" id="GO:0000978">
    <property type="term" value="F:RNA polymerase II cis-regulatory region sequence-specific DNA binding"/>
    <property type="evidence" value="ECO:0007669"/>
    <property type="project" value="Ensembl"/>
</dbReference>
<dbReference type="GO" id="GO:0034614">
    <property type="term" value="P:cellular response to reactive oxygen species"/>
    <property type="evidence" value="ECO:0007669"/>
    <property type="project" value="Ensembl"/>
</dbReference>
<dbReference type="GO" id="GO:0042802">
    <property type="term" value="F:identical protein binding"/>
    <property type="evidence" value="ECO:0007669"/>
    <property type="project" value="Ensembl"/>
</dbReference>
<evidence type="ECO:0000256" key="4">
    <source>
        <dbReference type="ARBA" id="ARBA00031103"/>
    </source>
</evidence>
<feature type="domain" description="BZIP" evidence="7">
    <location>
        <begin position="136"/>
        <end position="199"/>
    </location>
</feature>
<evidence type="ECO:0000256" key="6">
    <source>
        <dbReference type="SAM" id="MobiDB-lite"/>
    </source>
</evidence>
<dbReference type="GO" id="GO:0035914">
    <property type="term" value="P:skeletal muscle cell differentiation"/>
    <property type="evidence" value="ECO:0007669"/>
    <property type="project" value="Ensembl"/>
</dbReference>
<organism evidence="8 9">
    <name type="scientific">Salvator merianae</name>
    <name type="common">Argentine black and white tegu</name>
    <name type="synonym">Tupinambis merianae</name>
    <dbReference type="NCBI Taxonomy" id="96440"/>
    <lineage>
        <taxon>Eukaryota</taxon>
        <taxon>Metazoa</taxon>
        <taxon>Chordata</taxon>
        <taxon>Craniata</taxon>
        <taxon>Vertebrata</taxon>
        <taxon>Euteleostomi</taxon>
        <taxon>Lepidosauria</taxon>
        <taxon>Squamata</taxon>
        <taxon>Bifurcata</taxon>
        <taxon>Unidentata</taxon>
        <taxon>Episquamata</taxon>
        <taxon>Laterata</taxon>
        <taxon>Teiioidea</taxon>
        <taxon>Teiidae</taxon>
        <taxon>Salvator</taxon>
    </lineage>
</organism>
<dbReference type="GO" id="GO:0003682">
    <property type="term" value="F:chromatin binding"/>
    <property type="evidence" value="ECO:0007669"/>
    <property type="project" value="Ensembl"/>
</dbReference>
<dbReference type="CDD" id="cd14721">
    <property type="entry name" value="bZIP_Fos"/>
    <property type="match status" value="1"/>
</dbReference>
<accession>A0A8D0C2B7</accession>
<dbReference type="SUPFAM" id="SSF57959">
    <property type="entry name" value="Leucine zipper domain"/>
    <property type="match status" value="1"/>
</dbReference>
<dbReference type="GO" id="GO:0005783">
    <property type="term" value="C:endoplasmic reticulum"/>
    <property type="evidence" value="ECO:0007669"/>
    <property type="project" value="Ensembl"/>
</dbReference>